<dbReference type="Gene3D" id="3.50.50.60">
    <property type="entry name" value="FAD/NAD(P)-binding domain"/>
    <property type="match status" value="2"/>
</dbReference>
<keyword evidence="5" id="KW-0676">Redox-active center</keyword>
<evidence type="ECO:0000313" key="8">
    <source>
        <dbReference type="Proteomes" id="UP000018840"/>
    </source>
</evidence>
<evidence type="ECO:0000259" key="6">
    <source>
        <dbReference type="Pfam" id="PF07992"/>
    </source>
</evidence>
<feature type="domain" description="FAD/NAD(P)-binding" evidence="6">
    <location>
        <begin position="3"/>
        <end position="279"/>
    </location>
</feature>
<dbReference type="InterPro" id="IPR008255">
    <property type="entry name" value="Pyr_nucl-diS_OxRdtase_2_AS"/>
</dbReference>
<dbReference type="PANTHER" id="PTHR48105">
    <property type="entry name" value="THIOREDOXIN REDUCTASE 1-RELATED-RELATED"/>
    <property type="match status" value="1"/>
</dbReference>
<dbReference type="PRINTS" id="PR00368">
    <property type="entry name" value="FADPNR"/>
</dbReference>
<keyword evidence="4" id="KW-1015">Disulfide bond</keyword>
<reference evidence="7 8" key="1">
    <citation type="submission" date="2013-12" db="EMBL/GenBank/DDBJ databases">
        <title>A Varibaculum cambriense genome reconstructed from a premature infant gut community with otherwise low bacterial novelty that shifts toward anaerobic metabolism during the third week of life.</title>
        <authorList>
            <person name="Brown C.T."/>
            <person name="Sharon I."/>
            <person name="Thomas B.C."/>
            <person name="Castelle C.J."/>
            <person name="Morowitz M.J."/>
            <person name="Banfield J.F."/>
        </authorList>
    </citation>
    <scope>NUCLEOTIDE SEQUENCE [LARGE SCALE GENOMIC DNA]</scope>
    <source>
        <strain evidence="8">DORA_17_25</strain>
    </source>
</reference>
<sequence>MMYDVLIIGGGPAGLNAAMYAARKELKVGVIAELIGGQMTQTKDIDNYLGFPDVEAYELIQKMTDHAKKYPIDWITGRVDQLTRDEDGNYSAVTSDGETYRGQSAIIATGQRSRTLGIPGEEALTARGVSYCATCDGPFYRNKRVAIVGGGDSAVEAAIEMARIASEVHILIRSRLRATELLISKMQDTGKVKEWHHYIPIEIIGDKKVTALKLKNTDTDEVVELPLDGVFVEIGGEPNNGFVPQELALNDNREVKVGRDTSTNLPGLFAAGDNTDYPQRQIVIAAADGAKAALAAHDYLLHKA</sequence>
<organism evidence="7 8">
    <name type="scientific">Negativicoccus succinicivorans DORA_17_25</name>
    <dbReference type="NCBI Taxonomy" id="1403945"/>
    <lineage>
        <taxon>Bacteria</taxon>
        <taxon>Bacillati</taxon>
        <taxon>Bacillota</taxon>
        <taxon>Negativicutes</taxon>
        <taxon>Veillonellales</taxon>
        <taxon>Veillonellaceae</taxon>
        <taxon>Negativicoccus</taxon>
    </lineage>
</organism>
<proteinExistence type="predicted"/>
<dbReference type="Proteomes" id="UP000018840">
    <property type="component" value="Unassembled WGS sequence"/>
</dbReference>
<keyword evidence="1" id="KW-0285">Flavoprotein</keyword>
<dbReference type="InterPro" id="IPR023753">
    <property type="entry name" value="FAD/NAD-binding_dom"/>
</dbReference>
<evidence type="ECO:0000256" key="1">
    <source>
        <dbReference type="ARBA" id="ARBA00022630"/>
    </source>
</evidence>
<evidence type="ECO:0000256" key="2">
    <source>
        <dbReference type="ARBA" id="ARBA00022827"/>
    </source>
</evidence>
<dbReference type="RefSeq" id="WP_024048095.1">
    <property type="nucleotide sequence ID" value="NZ_AZMC01000208.1"/>
</dbReference>
<protein>
    <submittedName>
        <fullName evidence="7">Alkyl hydroperoxide reductase, F subunit</fullName>
    </submittedName>
</protein>
<dbReference type="AlphaFoldDB" id="W1U2T3"/>
<accession>W1U2T3</accession>
<dbReference type="SUPFAM" id="SSF51905">
    <property type="entry name" value="FAD/NAD(P)-binding domain"/>
    <property type="match status" value="1"/>
</dbReference>
<dbReference type="PROSITE" id="PS00573">
    <property type="entry name" value="PYRIDINE_REDOX_2"/>
    <property type="match status" value="1"/>
</dbReference>
<dbReference type="InterPro" id="IPR050097">
    <property type="entry name" value="Ferredoxin-NADP_redctase_2"/>
</dbReference>
<gene>
    <name evidence="7" type="ORF">Q612_NSC00208G0015</name>
</gene>
<dbReference type="PRINTS" id="PR00469">
    <property type="entry name" value="PNDRDTASEII"/>
</dbReference>
<dbReference type="InterPro" id="IPR036188">
    <property type="entry name" value="FAD/NAD-bd_sf"/>
</dbReference>
<comment type="caution">
    <text evidence="7">The sequence shown here is derived from an EMBL/GenBank/DDBJ whole genome shotgun (WGS) entry which is preliminary data.</text>
</comment>
<keyword evidence="2" id="KW-0274">FAD</keyword>
<name>W1U2T3_9FIRM</name>
<evidence type="ECO:0000256" key="4">
    <source>
        <dbReference type="ARBA" id="ARBA00023157"/>
    </source>
</evidence>
<evidence type="ECO:0000256" key="5">
    <source>
        <dbReference type="ARBA" id="ARBA00023284"/>
    </source>
</evidence>
<dbReference type="PATRIC" id="fig|1403945.3.peg.314"/>
<evidence type="ECO:0000313" key="7">
    <source>
        <dbReference type="EMBL" id="ETI88137.1"/>
    </source>
</evidence>
<dbReference type="EMBL" id="AZMC01000208">
    <property type="protein sequence ID" value="ETI88137.1"/>
    <property type="molecule type" value="Genomic_DNA"/>
</dbReference>
<dbReference type="Pfam" id="PF07992">
    <property type="entry name" value="Pyr_redox_2"/>
    <property type="match status" value="1"/>
</dbReference>
<keyword evidence="3" id="KW-0560">Oxidoreductase</keyword>
<dbReference type="GO" id="GO:0016668">
    <property type="term" value="F:oxidoreductase activity, acting on a sulfur group of donors, NAD(P) as acceptor"/>
    <property type="evidence" value="ECO:0007669"/>
    <property type="project" value="UniProtKB-ARBA"/>
</dbReference>
<evidence type="ECO:0000256" key="3">
    <source>
        <dbReference type="ARBA" id="ARBA00023002"/>
    </source>
</evidence>